<name>A0A2W5QIE3_VARPD</name>
<reference evidence="1 2" key="1">
    <citation type="submission" date="2017-08" db="EMBL/GenBank/DDBJ databases">
        <title>Infants hospitalized years apart are colonized by the same room-sourced microbial strains.</title>
        <authorList>
            <person name="Brooks B."/>
            <person name="Olm M.R."/>
            <person name="Firek B.A."/>
            <person name="Baker R."/>
            <person name="Thomas B.C."/>
            <person name="Morowitz M.J."/>
            <person name="Banfield J.F."/>
        </authorList>
    </citation>
    <scope>NUCLEOTIDE SEQUENCE [LARGE SCALE GENOMIC DNA]</scope>
    <source>
        <strain evidence="1">S2_005_003_R2_41</strain>
    </source>
</reference>
<organism evidence="1 2">
    <name type="scientific">Variovorax paradoxus</name>
    <dbReference type="NCBI Taxonomy" id="34073"/>
    <lineage>
        <taxon>Bacteria</taxon>
        <taxon>Pseudomonadati</taxon>
        <taxon>Pseudomonadota</taxon>
        <taxon>Betaproteobacteria</taxon>
        <taxon>Burkholderiales</taxon>
        <taxon>Comamonadaceae</taxon>
        <taxon>Variovorax</taxon>
    </lineage>
</organism>
<gene>
    <name evidence="1" type="ORF">DI563_32685</name>
</gene>
<dbReference type="EMBL" id="QFPP01000945">
    <property type="protein sequence ID" value="PZQ54473.1"/>
    <property type="molecule type" value="Genomic_DNA"/>
</dbReference>
<feature type="non-terminal residue" evidence="1">
    <location>
        <position position="148"/>
    </location>
</feature>
<proteinExistence type="predicted"/>
<dbReference type="Proteomes" id="UP000249135">
    <property type="component" value="Unassembled WGS sequence"/>
</dbReference>
<comment type="caution">
    <text evidence="1">The sequence shown here is derived from an EMBL/GenBank/DDBJ whole genome shotgun (WGS) entry which is preliminary data.</text>
</comment>
<sequence length="148" mass="15699">MTIPQTDAAGVEAASAALPPLEAAWPALFAAALDEIEHGLLLLDLGGRILHANHPARRELASQRVLREGQGGVLCASNGTAHARIRLALHDAERDCRSMVELEHPEESLSLAFVPLATGRSGAATDAVLVICSRRPGVQPLTLQMYAR</sequence>
<evidence type="ECO:0000313" key="1">
    <source>
        <dbReference type="EMBL" id="PZQ54473.1"/>
    </source>
</evidence>
<evidence type="ECO:0008006" key="3">
    <source>
        <dbReference type="Google" id="ProtNLM"/>
    </source>
</evidence>
<accession>A0A2W5QIE3</accession>
<evidence type="ECO:0000313" key="2">
    <source>
        <dbReference type="Proteomes" id="UP000249135"/>
    </source>
</evidence>
<dbReference type="AlphaFoldDB" id="A0A2W5QIE3"/>
<protein>
    <recommendedName>
        <fullName evidence="3">PAS domain-containing protein</fullName>
    </recommendedName>
</protein>